<dbReference type="SFLD" id="SFLDS00001">
    <property type="entry name" value="Enolase"/>
    <property type="match status" value="1"/>
</dbReference>
<comment type="cofactor">
    <cofactor evidence="1">
        <name>Mg(2+)</name>
        <dbReference type="ChEBI" id="CHEBI:18420"/>
    </cofactor>
</comment>
<dbReference type="CDD" id="cd03328">
    <property type="entry name" value="MR_like_3"/>
    <property type="match status" value="1"/>
</dbReference>
<evidence type="ECO:0000256" key="1">
    <source>
        <dbReference type="ARBA" id="ARBA00001946"/>
    </source>
</evidence>
<dbReference type="SMART" id="SM00922">
    <property type="entry name" value="MR_MLE"/>
    <property type="match status" value="1"/>
</dbReference>
<dbReference type="InterPro" id="IPR036849">
    <property type="entry name" value="Enolase-like_C_sf"/>
</dbReference>
<dbReference type="InterPro" id="IPR029065">
    <property type="entry name" value="Enolase_C-like"/>
</dbReference>
<accession>A0ABP7Y679</accession>
<feature type="domain" description="Mandelate racemase/muconate lactonizing enzyme C-terminal" evidence="4">
    <location>
        <begin position="146"/>
        <end position="242"/>
    </location>
</feature>
<comment type="caution">
    <text evidence="5">The sequence shown here is derived from an EMBL/GenBank/DDBJ whole genome shotgun (WGS) entry which is preliminary data.</text>
</comment>
<keyword evidence="6" id="KW-1185">Reference proteome</keyword>
<dbReference type="Gene3D" id="3.30.390.10">
    <property type="entry name" value="Enolase-like, N-terminal domain"/>
    <property type="match status" value="1"/>
</dbReference>
<evidence type="ECO:0000259" key="4">
    <source>
        <dbReference type="SMART" id="SM00922"/>
    </source>
</evidence>
<dbReference type="PANTHER" id="PTHR13794:SF58">
    <property type="entry name" value="MITOCHONDRIAL ENOLASE SUPERFAMILY MEMBER 1"/>
    <property type="match status" value="1"/>
</dbReference>
<evidence type="ECO:0000256" key="2">
    <source>
        <dbReference type="ARBA" id="ARBA00022723"/>
    </source>
</evidence>
<dbReference type="InterPro" id="IPR013341">
    <property type="entry name" value="Mandelate_racemase_N_dom"/>
</dbReference>
<dbReference type="SUPFAM" id="SSF51604">
    <property type="entry name" value="Enolase C-terminal domain-like"/>
    <property type="match status" value="1"/>
</dbReference>
<dbReference type="SUPFAM" id="SSF54826">
    <property type="entry name" value="Enolase N-terminal domain-like"/>
    <property type="match status" value="1"/>
</dbReference>
<dbReference type="InterPro" id="IPR046945">
    <property type="entry name" value="RHMD-like"/>
</dbReference>
<protein>
    <submittedName>
        <fullName evidence="5">Enolase C-terminal domain-like protein</fullName>
    </submittedName>
</protein>
<keyword evidence="3" id="KW-0460">Magnesium</keyword>
<evidence type="ECO:0000313" key="5">
    <source>
        <dbReference type="EMBL" id="GAA4131428.1"/>
    </source>
</evidence>
<organism evidence="5 6">
    <name type="scientific">Actinomadura keratinilytica</name>
    <dbReference type="NCBI Taxonomy" id="547461"/>
    <lineage>
        <taxon>Bacteria</taxon>
        <taxon>Bacillati</taxon>
        <taxon>Actinomycetota</taxon>
        <taxon>Actinomycetes</taxon>
        <taxon>Streptosporangiales</taxon>
        <taxon>Thermomonosporaceae</taxon>
        <taxon>Actinomadura</taxon>
    </lineage>
</organism>
<name>A0ABP7Y679_9ACTN</name>
<keyword evidence="2" id="KW-0479">Metal-binding</keyword>
<dbReference type="PROSITE" id="PS00909">
    <property type="entry name" value="MR_MLE_2"/>
    <property type="match status" value="1"/>
</dbReference>
<dbReference type="InterPro" id="IPR029017">
    <property type="entry name" value="Enolase-like_N"/>
</dbReference>
<proteinExistence type="predicted"/>
<dbReference type="Pfam" id="PF13378">
    <property type="entry name" value="MR_MLE_C"/>
    <property type="match status" value="1"/>
</dbReference>
<dbReference type="EMBL" id="BAABDO010000009">
    <property type="protein sequence ID" value="GAA4131428.1"/>
    <property type="molecule type" value="Genomic_DNA"/>
</dbReference>
<dbReference type="Proteomes" id="UP001500266">
    <property type="component" value="Unassembled WGS sequence"/>
</dbReference>
<dbReference type="Gene3D" id="3.20.20.120">
    <property type="entry name" value="Enolase-like C-terminal domain"/>
    <property type="match status" value="1"/>
</dbReference>
<sequence length="368" mass="39034">MAHGAAAPLESIRTSVYTVPTAGPESDATLEWDSTTIVVVHAAAGGRTGIGYTYGSAAVAALIRDELRDVLAGTDVLDVAARWAAMTGALRNAGRPGIGAMAVSAVDIALWDLKSRIMGVPLVVALDAFRQAVPVYGSGGFTSYTDRQLADQLSEWAGRGIGRVKMKVARDPAADRARVIAARRAVGDGVELMVDANGGYRRKQALGWARWFADMGVTWLEEPVSSDDLDGLRLLRDAGPPGVDITAGEYGCTLPYFRRMLEAGAVDCLQADVTRCGGITGFLRVGALCDAHGLDLSAHCAPQAALHACAAVWHLRHLEYFHDHVRVERMLFDGVREPTSGGSLEPDRSQPGLGLRLKEADAAPHLVA</sequence>
<dbReference type="PANTHER" id="PTHR13794">
    <property type="entry name" value="ENOLASE SUPERFAMILY, MANDELATE RACEMASE"/>
    <property type="match status" value="1"/>
</dbReference>
<dbReference type="InterPro" id="IPR018110">
    <property type="entry name" value="Mandel_Rmase/mucon_lact_enz_CS"/>
</dbReference>
<reference evidence="6" key="1">
    <citation type="journal article" date="2019" name="Int. J. Syst. Evol. Microbiol.">
        <title>The Global Catalogue of Microorganisms (GCM) 10K type strain sequencing project: providing services to taxonomists for standard genome sequencing and annotation.</title>
        <authorList>
            <consortium name="The Broad Institute Genomics Platform"/>
            <consortium name="The Broad Institute Genome Sequencing Center for Infectious Disease"/>
            <person name="Wu L."/>
            <person name="Ma J."/>
        </authorList>
    </citation>
    <scope>NUCLEOTIDE SEQUENCE [LARGE SCALE GENOMIC DNA]</scope>
    <source>
        <strain evidence="6">JCM 17316</strain>
    </source>
</reference>
<dbReference type="RefSeq" id="WP_345017863.1">
    <property type="nucleotide sequence ID" value="NZ_BAABDO010000009.1"/>
</dbReference>
<dbReference type="InterPro" id="IPR013342">
    <property type="entry name" value="Mandelate_racemase_C"/>
</dbReference>
<evidence type="ECO:0000256" key="3">
    <source>
        <dbReference type="ARBA" id="ARBA00022842"/>
    </source>
</evidence>
<dbReference type="SFLD" id="SFLDG00179">
    <property type="entry name" value="mandelate_racemase"/>
    <property type="match status" value="1"/>
</dbReference>
<evidence type="ECO:0000313" key="6">
    <source>
        <dbReference type="Proteomes" id="UP001500266"/>
    </source>
</evidence>
<gene>
    <name evidence="5" type="ORF">GCM10022416_10120</name>
</gene>
<dbReference type="Pfam" id="PF02746">
    <property type="entry name" value="MR_MLE_N"/>
    <property type="match status" value="1"/>
</dbReference>